<reference evidence="1 2" key="1">
    <citation type="submission" date="2014-06" db="EMBL/GenBank/DDBJ databases">
        <title>Whole Genome Sequences of Three Symbiotic Endozoicomonas Bacteria.</title>
        <authorList>
            <person name="Neave M.J."/>
            <person name="Apprill A."/>
            <person name="Voolstra C.R."/>
        </authorList>
    </citation>
    <scope>NUCLEOTIDE SEQUENCE [LARGE SCALE GENOMIC DNA]</scope>
    <source>
        <strain evidence="1 2">LMG 24815</strain>
    </source>
</reference>
<organism evidence="1 2">
    <name type="scientific">Endozoicomonas montiporae</name>
    <dbReference type="NCBI Taxonomy" id="1027273"/>
    <lineage>
        <taxon>Bacteria</taxon>
        <taxon>Pseudomonadati</taxon>
        <taxon>Pseudomonadota</taxon>
        <taxon>Gammaproteobacteria</taxon>
        <taxon>Oceanospirillales</taxon>
        <taxon>Endozoicomonadaceae</taxon>
        <taxon>Endozoicomonas</taxon>
    </lineage>
</organism>
<evidence type="ECO:0000313" key="2">
    <source>
        <dbReference type="Proteomes" id="UP000028006"/>
    </source>
</evidence>
<dbReference type="EMBL" id="JOKG01000003">
    <property type="protein sequence ID" value="KEQ13228.1"/>
    <property type="molecule type" value="Genomic_DNA"/>
</dbReference>
<dbReference type="eggNOG" id="ENOG5033MRI">
    <property type="taxonomic scope" value="Bacteria"/>
</dbReference>
<comment type="caution">
    <text evidence="1">The sequence shown here is derived from an EMBL/GenBank/DDBJ whole genome shotgun (WGS) entry which is preliminary data.</text>
</comment>
<sequence length="128" mass="14347">MTTPETIQDIEIYAKNLKLADIRSWLESCFTSVETAQSGKVVHDLILDGNIPLMIVENAVGKAWTSIWFKSPHTPWSDDRECARSLQSFAGCRVRANAAPWSDGEDMDEWWQVTESGEESTVSWPNAG</sequence>
<evidence type="ECO:0000313" key="1">
    <source>
        <dbReference type="EMBL" id="KEQ13228.1"/>
    </source>
</evidence>
<proteinExistence type="predicted"/>
<accession>A0A081N455</accession>
<dbReference type="Proteomes" id="UP000028006">
    <property type="component" value="Unassembled WGS sequence"/>
</dbReference>
<dbReference type="RefSeq" id="WP_034875829.1">
    <property type="nucleotide sequence ID" value="NZ_JOKG01000003.1"/>
</dbReference>
<name>A0A081N455_9GAMM</name>
<dbReference type="AlphaFoldDB" id="A0A081N455"/>
<gene>
    <name evidence="1" type="ORF">GZ77_12340</name>
</gene>
<keyword evidence="2" id="KW-1185">Reference proteome</keyword>
<protein>
    <submittedName>
        <fullName evidence="1">Uncharacterized protein</fullName>
    </submittedName>
</protein>